<reference evidence="2 3" key="2">
    <citation type="journal article" date="2013" name="Plant Cell Physiol.">
        <title>Rice Annotation Project Database (RAP-DB): an integrative and interactive database for rice genomics.</title>
        <authorList>
            <person name="Sakai H."/>
            <person name="Lee S.S."/>
            <person name="Tanaka T."/>
            <person name="Numa H."/>
            <person name="Kim J."/>
            <person name="Kawahara Y."/>
            <person name="Wakimoto H."/>
            <person name="Yang C.C."/>
            <person name="Iwamoto M."/>
            <person name="Abe T."/>
            <person name="Yamada Y."/>
            <person name="Muto A."/>
            <person name="Inokuchi H."/>
            <person name="Ikemura T."/>
            <person name="Matsumoto T."/>
            <person name="Sasaki T."/>
            <person name="Itoh T."/>
        </authorList>
    </citation>
    <scope>NUCLEOTIDE SEQUENCE [LARGE SCALE GENOMIC DNA]</scope>
    <source>
        <strain evidence="3">cv. Nipponbare</strain>
    </source>
</reference>
<gene>
    <name evidence="2" type="ordered locus">Os01g0291733</name>
    <name evidence="2" type="ORF">OSNPB_010291733</name>
</gene>
<dbReference type="Proteomes" id="UP000059680">
    <property type="component" value="Chromosome 1"/>
</dbReference>
<dbReference type="AlphaFoldDB" id="A0A0P0V1Q6"/>
<accession>A0A0P0V1Q6</accession>
<dbReference type="InParanoid" id="A0A0P0V1Q6"/>
<proteinExistence type="predicted"/>
<dbReference type="Gramene" id="Os01t0291733-00">
    <property type="protein sequence ID" value="Os01t0291733-00"/>
    <property type="gene ID" value="Os01g0291733"/>
</dbReference>
<name>A0A0P0V1Q6_ORYSJ</name>
<dbReference type="eggNOG" id="ENOG502R3GF">
    <property type="taxonomic scope" value="Eukaryota"/>
</dbReference>
<feature type="non-terminal residue" evidence="2">
    <location>
        <position position="1"/>
    </location>
</feature>
<reference evidence="2 3" key="3">
    <citation type="journal article" date="2013" name="Rice">
        <title>Improvement of the Oryza sativa Nipponbare reference genome using next generation sequence and optical map data.</title>
        <authorList>
            <person name="Kawahara Y."/>
            <person name="de la Bastide M."/>
            <person name="Hamilton J.P."/>
            <person name="Kanamori H."/>
            <person name="McCombie W.R."/>
            <person name="Ouyang S."/>
            <person name="Schwartz D.C."/>
            <person name="Tanaka T."/>
            <person name="Wu J."/>
            <person name="Zhou S."/>
            <person name="Childs K.L."/>
            <person name="Davidson R.M."/>
            <person name="Lin H."/>
            <person name="Quesada-Ocampo L."/>
            <person name="Vaillancourt B."/>
            <person name="Sakai H."/>
            <person name="Lee S.S."/>
            <person name="Kim J."/>
            <person name="Numa H."/>
            <person name="Itoh T."/>
            <person name="Buell C.R."/>
            <person name="Matsumoto T."/>
        </authorList>
    </citation>
    <scope>NUCLEOTIDE SEQUENCE [LARGE SCALE GENOMIC DNA]</scope>
    <source>
        <strain evidence="3">cv. Nipponbare</strain>
    </source>
</reference>
<evidence type="ECO:0000313" key="3">
    <source>
        <dbReference type="Proteomes" id="UP000059680"/>
    </source>
</evidence>
<protein>
    <submittedName>
        <fullName evidence="2">Os01g0291733 protein</fullName>
    </submittedName>
</protein>
<keyword evidence="3" id="KW-1185">Reference proteome</keyword>
<dbReference type="PaxDb" id="39947-A0A0P0V1Q6"/>
<dbReference type="EMBL" id="AP014957">
    <property type="protein sequence ID" value="BAS71659.1"/>
    <property type="molecule type" value="Genomic_DNA"/>
</dbReference>
<evidence type="ECO:0000313" key="2">
    <source>
        <dbReference type="EMBL" id="BAS71659.1"/>
    </source>
</evidence>
<sequence>RRQVVVLDALRHDPGAGLGHRRRADDGDGHERVVREGYDVRRRPPPVVRLQEPQPRPVGDEQGIVREAQLVRILPEVGHRPPREVRRQPRLRLPYHPHHPGHVRRLHRPALRHHRHRVEAVAVEPIAAIAAGGGCGPGGGAGHEVAGVGEEAEVDAGGGFREAERAGARLPRLGDGDVEGGAAVAGGGEVGGLGLVDAVQAQVGGDVAELEHLQLRRRARGQLRRARDGLAGPDRAHPRPVQPAGVVAHRVDELPGP</sequence>
<reference evidence="3" key="1">
    <citation type="journal article" date="2005" name="Nature">
        <title>The map-based sequence of the rice genome.</title>
        <authorList>
            <consortium name="International rice genome sequencing project (IRGSP)"/>
            <person name="Matsumoto T."/>
            <person name="Wu J."/>
            <person name="Kanamori H."/>
            <person name="Katayose Y."/>
            <person name="Fujisawa M."/>
            <person name="Namiki N."/>
            <person name="Mizuno H."/>
            <person name="Yamamoto K."/>
            <person name="Antonio B.A."/>
            <person name="Baba T."/>
            <person name="Sakata K."/>
            <person name="Nagamura Y."/>
            <person name="Aoki H."/>
            <person name="Arikawa K."/>
            <person name="Arita K."/>
            <person name="Bito T."/>
            <person name="Chiden Y."/>
            <person name="Fujitsuka N."/>
            <person name="Fukunaka R."/>
            <person name="Hamada M."/>
            <person name="Harada C."/>
            <person name="Hayashi A."/>
            <person name="Hijishita S."/>
            <person name="Honda M."/>
            <person name="Hosokawa S."/>
            <person name="Ichikawa Y."/>
            <person name="Idonuma A."/>
            <person name="Iijima M."/>
            <person name="Ikeda M."/>
            <person name="Ikeno M."/>
            <person name="Ito K."/>
            <person name="Ito S."/>
            <person name="Ito T."/>
            <person name="Ito Y."/>
            <person name="Ito Y."/>
            <person name="Iwabuchi A."/>
            <person name="Kamiya K."/>
            <person name="Karasawa W."/>
            <person name="Kurita K."/>
            <person name="Katagiri S."/>
            <person name="Kikuta A."/>
            <person name="Kobayashi H."/>
            <person name="Kobayashi N."/>
            <person name="Machita K."/>
            <person name="Maehara T."/>
            <person name="Masukawa M."/>
            <person name="Mizubayashi T."/>
            <person name="Mukai Y."/>
            <person name="Nagasaki H."/>
            <person name="Nagata Y."/>
            <person name="Naito S."/>
            <person name="Nakashima M."/>
            <person name="Nakama Y."/>
            <person name="Nakamichi Y."/>
            <person name="Nakamura M."/>
            <person name="Meguro A."/>
            <person name="Negishi M."/>
            <person name="Ohta I."/>
            <person name="Ohta T."/>
            <person name="Okamoto M."/>
            <person name="Ono N."/>
            <person name="Saji S."/>
            <person name="Sakaguchi M."/>
            <person name="Sakai K."/>
            <person name="Shibata M."/>
            <person name="Shimokawa T."/>
            <person name="Song J."/>
            <person name="Takazaki Y."/>
            <person name="Terasawa K."/>
            <person name="Tsugane M."/>
            <person name="Tsuji K."/>
            <person name="Ueda S."/>
            <person name="Waki K."/>
            <person name="Yamagata H."/>
            <person name="Yamamoto M."/>
            <person name="Yamamoto S."/>
            <person name="Yamane H."/>
            <person name="Yoshiki S."/>
            <person name="Yoshihara R."/>
            <person name="Yukawa K."/>
            <person name="Zhong H."/>
            <person name="Yano M."/>
            <person name="Yuan Q."/>
            <person name="Ouyang S."/>
            <person name="Liu J."/>
            <person name="Jones K.M."/>
            <person name="Gansberger K."/>
            <person name="Moffat K."/>
            <person name="Hill J."/>
            <person name="Bera J."/>
            <person name="Fadrosh D."/>
            <person name="Jin S."/>
            <person name="Johri S."/>
            <person name="Kim M."/>
            <person name="Overton L."/>
            <person name="Reardon M."/>
            <person name="Tsitrin T."/>
            <person name="Vuong H."/>
            <person name="Weaver B."/>
            <person name="Ciecko A."/>
            <person name="Tallon L."/>
            <person name="Jackson J."/>
            <person name="Pai G."/>
            <person name="Aken S.V."/>
            <person name="Utterback T."/>
            <person name="Reidmuller S."/>
            <person name="Feldblyum T."/>
            <person name="Hsiao J."/>
            <person name="Zismann V."/>
            <person name="Iobst S."/>
            <person name="de Vazeille A.R."/>
            <person name="Buell C.R."/>
            <person name="Ying K."/>
            <person name="Li Y."/>
            <person name="Lu T."/>
            <person name="Huang Y."/>
            <person name="Zhao Q."/>
            <person name="Feng Q."/>
            <person name="Zhang L."/>
            <person name="Zhu J."/>
            <person name="Weng Q."/>
            <person name="Mu J."/>
            <person name="Lu Y."/>
            <person name="Fan D."/>
            <person name="Liu Y."/>
            <person name="Guan J."/>
            <person name="Zhang Y."/>
            <person name="Yu S."/>
            <person name="Liu X."/>
            <person name="Zhang Y."/>
            <person name="Hong G."/>
            <person name="Han B."/>
            <person name="Choisne N."/>
            <person name="Demange N."/>
            <person name="Orjeda G."/>
            <person name="Samain S."/>
            <person name="Cattolico L."/>
            <person name="Pelletier E."/>
            <person name="Couloux A."/>
            <person name="Segurens B."/>
            <person name="Wincker P."/>
            <person name="D'Hont A."/>
            <person name="Scarpelli C."/>
            <person name="Weissenbach J."/>
            <person name="Salanoubat M."/>
            <person name="Quetier F."/>
            <person name="Yu Y."/>
            <person name="Kim H.R."/>
            <person name="Rambo T."/>
            <person name="Currie J."/>
            <person name="Collura K."/>
            <person name="Luo M."/>
            <person name="Yang T."/>
            <person name="Ammiraju J.S.S."/>
            <person name="Engler F."/>
            <person name="Soderlund C."/>
            <person name="Wing R.A."/>
            <person name="Palmer L.E."/>
            <person name="de la Bastide M."/>
            <person name="Spiegel L."/>
            <person name="Nascimento L."/>
            <person name="Zutavern T."/>
            <person name="O'Shaughnessy A."/>
            <person name="Dike S."/>
            <person name="Dedhia N."/>
            <person name="Preston R."/>
            <person name="Balija V."/>
            <person name="McCombie W.R."/>
            <person name="Chow T."/>
            <person name="Chen H."/>
            <person name="Chung M."/>
            <person name="Chen C."/>
            <person name="Shaw J."/>
            <person name="Wu H."/>
            <person name="Hsiao K."/>
            <person name="Chao Y."/>
            <person name="Chu M."/>
            <person name="Cheng C."/>
            <person name="Hour A."/>
            <person name="Lee P."/>
            <person name="Lin S."/>
            <person name="Lin Y."/>
            <person name="Liou J."/>
            <person name="Liu S."/>
            <person name="Hsing Y."/>
            <person name="Raghuvanshi S."/>
            <person name="Mohanty A."/>
            <person name="Bharti A.K."/>
            <person name="Gaur A."/>
            <person name="Gupta V."/>
            <person name="Kumar D."/>
            <person name="Ravi V."/>
            <person name="Vij S."/>
            <person name="Kapur A."/>
            <person name="Khurana P."/>
            <person name="Khurana P."/>
            <person name="Khurana J.P."/>
            <person name="Tyagi A.K."/>
            <person name="Gaikwad K."/>
            <person name="Singh A."/>
            <person name="Dalal V."/>
            <person name="Srivastava S."/>
            <person name="Dixit A."/>
            <person name="Pal A.K."/>
            <person name="Ghazi I.A."/>
            <person name="Yadav M."/>
            <person name="Pandit A."/>
            <person name="Bhargava A."/>
            <person name="Sureshbabu K."/>
            <person name="Batra K."/>
            <person name="Sharma T.R."/>
            <person name="Mohapatra T."/>
            <person name="Singh N.K."/>
            <person name="Messing J."/>
            <person name="Nelson A.B."/>
            <person name="Fuks G."/>
            <person name="Kavchok S."/>
            <person name="Keizer G."/>
            <person name="Linton E."/>
            <person name="Llaca V."/>
            <person name="Song R."/>
            <person name="Tanyolac B."/>
            <person name="Young S."/>
            <person name="Ho-Il K."/>
            <person name="Hahn J.H."/>
            <person name="Sangsakoo G."/>
            <person name="Vanavichit A."/>
            <person name="de Mattos Luiz.A.T."/>
            <person name="Zimmer P.D."/>
            <person name="Malone G."/>
            <person name="Dellagostin O."/>
            <person name="de Oliveira A.C."/>
            <person name="Bevan M."/>
            <person name="Bancroft I."/>
            <person name="Minx P."/>
            <person name="Cordum H."/>
            <person name="Wilson R."/>
            <person name="Cheng Z."/>
            <person name="Jin W."/>
            <person name="Jiang J."/>
            <person name="Leong S.A."/>
            <person name="Iwama H."/>
            <person name="Gojobori T."/>
            <person name="Itoh T."/>
            <person name="Niimura Y."/>
            <person name="Fujii Y."/>
            <person name="Habara T."/>
            <person name="Sakai H."/>
            <person name="Sato Y."/>
            <person name="Wilson G."/>
            <person name="Kumar K."/>
            <person name="McCouch S."/>
            <person name="Juretic N."/>
            <person name="Hoen D."/>
            <person name="Wright S."/>
            <person name="Bruskiewich R."/>
            <person name="Bureau T."/>
            <person name="Miyao A."/>
            <person name="Hirochika H."/>
            <person name="Nishikawa T."/>
            <person name="Kadowaki K."/>
            <person name="Sugiura M."/>
            <person name="Burr B."/>
            <person name="Sasaki T."/>
        </authorList>
    </citation>
    <scope>NUCLEOTIDE SEQUENCE [LARGE SCALE GENOMIC DNA]</scope>
    <source>
        <strain evidence="3">cv. Nipponbare</strain>
    </source>
</reference>
<dbReference type="FunCoup" id="A0A0P0V1Q6">
    <property type="interactions" value="6"/>
</dbReference>
<feature type="region of interest" description="Disordered" evidence="1">
    <location>
        <begin position="221"/>
        <end position="246"/>
    </location>
</feature>
<organism evidence="2 3">
    <name type="scientific">Oryza sativa subsp. japonica</name>
    <name type="common">Rice</name>
    <dbReference type="NCBI Taxonomy" id="39947"/>
    <lineage>
        <taxon>Eukaryota</taxon>
        <taxon>Viridiplantae</taxon>
        <taxon>Streptophyta</taxon>
        <taxon>Embryophyta</taxon>
        <taxon>Tracheophyta</taxon>
        <taxon>Spermatophyta</taxon>
        <taxon>Magnoliopsida</taxon>
        <taxon>Liliopsida</taxon>
        <taxon>Poales</taxon>
        <taxon>Poaceae</taxon>
        <taxon>BOP clade</taxon>
        <taxon>Oryzoideae</taxon>
        <taxon>Oryzeae</taxon>
        <taxon>Oryzinae</taxon>
        <taxon>Oryza</taxon>
        <taxon>Oryza sativa</taxon>
    </lineage>
</organism>
<evidence type="ECO:0000256" key="1">
    <source>
        <dbReference type="SAM" id="MobiDB-lite"/>
    </source>
</evidence>